<dbReference type="GO" id="GO:0005829">
    <property type="term" value="C:cytosol"/>
    <property type="evidence" value="ECO:0007669"/>
    <property type="project" value="TreeGrafter"/>
</dbReference>
<evidence type="ECO:0000259" key="5">
    <source>
        <dbReference type="PROSITE" id="PS51181"/>
    </source>
</evidence>
<dbReference type="GO" id="GO:0042995">
    <property type="term" value="C:cell projection"/>
    <property type="evidence" value="ECO:0007669"/>
    <property type="project" value="TreeGrafter"/>
</dbReference>
<feature type="domain" description="Tyrosine specific protein phosphatases" evidence="4">
    <location>
        <begin position="173"/>
        <end position="248"/>
    </location>
</feature>
<dbReference type="SMART" id="SM00195">
    <property type="entry name" value="DSPc"/>
    <property type="match status" value="1"/>
</dbReference>
<dbReference type="OrthoDB" id="16692at2759"/>
<dbReference type="InterPro" id="IPR051281">
    <property type="entry name" value="Dual-spec_lipid-protein_phosph"/>
</dbReference>
<keyword evidence="7" id="KW-1185">Reference proteome</keyword>
<keyword evidence="3" id="KW-0904">Protein phosphatase</keyword>
<dbReference type="GO" id="GO:0005634">
    <property type="term" value="C:nucleus"/>
    <property type="evidence" value="ECO:0007669"/>
    <property type="project" value="TreeGrafter"/>
</dbReference>
<dbReference type="InterPro" id="IPR020422">
    <property type="entry name" value="TYR_PHOSPHATASE_DUAL_dom"/>
</dbReference>
<sequence>MPFPLQALAPEKFIRSVYSSPVRVHKNDLGLSLDISYITRELIVCSCPVVKYPKLLYRNSLKDLISYLNLRHGAGNWKIYNFKAEKGDSDYNDEDLVTALFEPLNSSEETAKFACPSLSSIYGAAKSPCNEVYDNASTPSVSSTRESLLESLDSYIQRYGWLDHSPPPFVLLEEILDNMHEYLTQDSSRVVLLHCKMGKGRSGSVIVAYLMKYMRCSLREGCEIFVNNRFKVGLTQGVTIRSQLRYLRYHERFLQMDHPSNRPNVLSESARAQFMINSFEISHLLSAAPVNLESKNYSISIKIQIYNRNRDSLVDVFDTSNKDFIIDSKPHGLFDRVTVGQQVTESDIRVSFGLRHKGNTFIDNITQLTSLSHFWINLYWETLACSRSESADNYTLEKLANEQSRCRDSKNFAMFSIKWAELDGVKGLQSKGFKLFESLTLRWQLL</sequence>
<dbReference type="InterPro" id="IPR000387">
    <property type="entry name" value="Tyr_Pase_dom"/>
</dbReference>
<dbReference type="PROSITE" id="PS51181">
    <property type="entry name" value="PPASE_TENSIN"/>
    <property type="match status" value="1"/>
</dbReference>
<gene>
    <name evidence="6" type="ORF">LAQU0_S05e02674g</name>
</gene>
<dbReference type="EMBL" id="LN890537">
    <property type="protein sequence ID" value="CUS22318.1"/>
    <property type="molecule type" value="Genomic_DNA"/>
</dbReference>
<evidence type="ECO:0000256" key="1">
    <source>
        <dbReference type="ARBA" id="ARBA00013015"/>
    </source>
</evidence>
<dbReference type="Pfam" id="PF00782">
    <property type="entry name" value="DSPc"/>
    <property type="match status" value="1"/>
</dbReference>
<dbReference type="Proteomes" id="UP000236544">
    <property type="component" value="Unassembled WGS sequence"/>
</dbReference>
<dbReference type="GO" id="GO:0043491">
    <property type="term" value="P:phosphatidylinositol 3-kinase/protein kinase B signal transduction"/>
    <property type="evidence" value="ECO:0007669"/>
    <property type="project" value="TreeGrafter"/>
</dbReference>
<dbReference type="EC" id="3.1.3.67" evidence="1"/>
<dbReference type="SUPFAM" id="SSF52799">
    <property type="entry name" value="(Phosphotyrosine protein) phosphatases II"/>
    <property type="match status" value="1"/>
</dbReference>
<proteinExistence type="predicted"/>
<protein>
    <recommendedName>
        <fullName evidence="1">phosphatidylinositol-3,4,5-trisphosphate 3-phosphatase</fullName>
        <ecNumber evidence="1">3.1.3.67</ecNumber>
    </recommendedName>
</protein>
<dbReference type="InterPro" id="IPR029023">
    <property type="entry name" value="Tensin_phosphatase"/>
</dbReference>
<dbReference type="PANTHER" id="PTHR12305:SF81">
    <property type="entry name" value="PHOSPHATIDYLINOSITOL 3,4,5-TRISPHOSPHATE 3-PHOSPHATASE AND DUAL-SPECIFICITY PROTEIN PHOSPHATASE PTEN"/>
    <property type="match status" value="1"/>
</dbReference>
<dbReference type="GO" id="GO:0004725">
    <property type="term" value="F:protein tyrosine phosphatase activity"/>
    <property type="evidence" value="ECO:0007669"/>
    <property type="project" value="TreeGrafter"/>
</dbReference>
<dbReference type="GO" id="GO:0046856">
    <property type="term" value="P:phosphatidylinositol dephosphorylation"/>
    <property type="evidence" value="ECO:0007669"/>
    <property type="project" value="TreeGrafter"/>
</dbReference>
<dbReference type="PANTHER" id="PTHR12305">
    <property type="entry name" value="PHOSPHATASE WITH HOMOLOGY TO TENSIN"/>
    <property type="match status" value="1"/>
</dbReference>
<reference evidence="7" key="1">
    <citation type="submission" date="2015-10" db="EMBL/GenBank/DDBJ databases">
        <authorList>
            <person name="Devillers H."/>
        </authorList>
    </citation>
    <scope>NUCLEOTIDE SEQUENCE [LARGE SCALE GENOMIC DNA]</scope>
</reference>
<evidence type="ECO:0000313" key="6">
    <source>
        <dbReference type="EMBL" id="CUS22318.1"/>
    </source>
</evidence>
<dbReference type="GO" id="GO:0016314">
    <property type="term" value="F:phosphatidylinositol-3,4,5-trisphosphate 3-phosphatase activity"/>
    <property type="evidence" value="ECO:0007669"/>
    <property type="project" value="UniProtKB-EC"/>
</dbReference>
<keyword evidence="2" id="KW-0378">Hydrolase</keyword>
<accession>A0A0P1KQG6</accession>
<dbReference type="PROSITE" id="PS00383">
    <property type="entry name" value="TYR_PHOSPHATASE_1"/>
    <property type="match status" value="1"/>
</dbReference>
<evidence type="ECO:0000256" key="3">
    <source>
        <dbReference type="ARBA" id="ARBA00022912"/>
    </source>
</evidence>
<feature type="domain" description="Phosphatase tensin-type" evidence="5">
    <location>
        <begin position="24"/>
        <end position="257"/>
    </location>
</feature>
<name>A0A0P1KQG6_9SACH</name>
<dbReference type="InterPro" id="IPR000340">
    <property type="entry name" value="Dual-sp_phosphatase_cat-dom"/>
</dbReference>
<dbReference type="GO" id="GO:0051896">
    <property type="term" value="P:regulation of phosphatidylinositol 3-kinase/protein kinase B signal transduction"/>
    <property type="evidence" value="ECO:0007669"/>
    <property type="project" value="TreeGrafter"/>
</dbReference>
<dbReference type="GO" id="GO:0005886">
    <property type="term" value="C:plasma membrane"/>
    <property type="evidence" value="ECO:0007669"/>
    <property type="project" value="TreeGrafter"/>
</dbReference>
<evidence type="ECO:0000256" key="2">
    <source>
        <dbReference type="ARBA" id="ARBA00022801"/>
    </source>
</evidence>
<dbReference type="AlphaFoldDB" id="A0A0P1KQG6"/>
<dbReference type="InterPro" id="IPR029021">
    <property type="entry name" value="Prot-tyrosine_phosphatase-like"/>
</dbReference>
<dbReference type="PROSITE" id="PS50056">
    <property type="entry name" value="TYR_PHOSPHATASE_2"/>
    <property type="match status" value="1"/>
</dbReference>
<dbReference type="Gene3D" id="3.90.190.10">
    <property type="entry name" value="Protein tyrosine phosphatase superfamily"/>
    <property type="match status" value="1"/>
</dbReference>
<dbReference type="CDD" id="cd14497">
    <property type="entry name" value="PTP_PTEN-like"/>
    <property type="match status" value="1"/>
</dbReference>
<organism evidence="6 7">
    <name type="scientific">Lachancea quebecensis</name>
    <dbReference type="NCBI Taxonomy" id="1654605"/>
    <lineage>
        <taxon>Eukaryota</taxon>
        <taxon>Fungi</taxon>
        <taxon>Dikarya</taxon>
        <taxon>Ascomycota</taxon>
        <taxon>Saccharomycotina</taxon>
        <taxon>Saccharomycetes</taxon>
        <taxon>Saccharomycetales</taxon>
        <taxon>Saccharomycetaceae</taxon>
        <taxon>Lachancea</taxon>
    </lineage>
</organism>
<dbReference type="InterPro" id="IPR016130">
    <property type="entry name" value="Tyr_Pase_AS"/>
</dbReference>
<evidence type="ECO:0000313" key="7">
    <source>
        <dbReference type="Proteomes" id="UP000236544"/>
    </source>
</evidence>
<evidence type="ECO:0000259" key="4">
    <source>
        <dbReference type="PROSITE" id="PS50056"/>
    </source>
</evidence>